<dbReference type="Gene3D" id="3.30.420.270">
    <property type="match status" value="1"/>
</dbReference>
<keyword evidence="11 13" id="KW-0472">Membrane</keyword>
<evidence type="ECO:0000256" key="11">
    <source>
        <dbReference type="ARBA" id="ARBA00023136"/>
    </source>
</evidence>
<sequence>MQGSRSHTRRYSFRHIATTQAPTRPMSELNITPLIDVLLVLLVMLMLSIPIATHKVEIDLPKAGSPNGEPPTINRLRLNANGQTIWNGKPLGGIELKTQLVAMARDPNRPQLHFETDARARYEEFDHLIATVKRSGVREIGFIGNHAFERWDQN</sequence>
<evidence type="ECO:0000313" key="15">
    <source>
        <dbReference type="Proteomes" id="UP000501600"/>
    </source>
</evidence>
<dbReference type="InterPro" id="IPR003400">
    <property type="entry name" value="ExbD"/>
</dbReference>
<dbReference type="GO" id="GO:0005886">
    <property type="term" value="C:plasma membrane"/>
    <property type="evidence" value="ECO:0007669"/>
    <property type="project" value="UniProtKB-SubCell"/>
</dbReference>
<evidence type="ECO:0000256" key="4">
    <source>
        <dbReference type="ARBA" id="ARBA00011471"/>
    </source>
</evidence>
<dbReference type="PANTHER" id="PTHR30558:SF12">
    <property type="entry name" value="BIOPOLYMER TRANSPORT PROTEIN EXBD"/>
    <property type="match status" value="1"/>
</dbReference>
<keyword evidence="8 12" id="KW-0812">Transmembrane</keyword>
<name>A0A6H2DNQ0_9SPHN</name>
<gene>
    <name evidence="14" type="ORF">HF685_08330</name>
</gene>
<proteinExistence type="inferred from homology"/>
<dbReference type="GO" id="GO:0022857">
    <property type="term" value="F:transmembrane transporter activity"/>
    <property type="evidence" value="ECO:0007669"/>
    <property type="project" value="InterPro"/>
</dbReference>
<dbReference type="Proteomes" id="UP000501600">
    <property type="component" value="Chromosome"/>
</dbReference>
<comment type="similarity">
    <text evidence="3 12">Belongs to the ExbD/TolR family.</text>
</comment>
<comment type="function">
    <text evidence="1">Involved in the TonB-dependent energy-dependent transport of various receptor-bound substrates.</text>
</comment>
<evidence type="ECO:0000256" key="6">
    <source>
        <dbReference type="ARBA" id="ARBA00022475"/>
    </source>
</evidence>
<dbReference type="PANTHER" id="PTHR30558">
    <property type="entry name" value="EXBD MEMBRANE COMPONENT OF PMF-DRIVEN MACROMOLECULE IMPORT SYSTEM"/>
    <property type="match status" value="1"/>
</dbReference>
<evidence type="ECO:0000313" key="14">
    <source>
        <dbReference type="EMBL" id="QJB69286.1"/>
    </source>
</evidence>
<evidence type="ECO:0000256" key="1">
    <source>
        <dbReference type="ARBA" id="ARBA00003540"/>
    </source>
</evidence>
<organism evidence="14 15">
    <name type="scientific">Parasphingorhabdus halotolerans</name>
    <dbReference type="NCBI Taxonomy" id="2725558"/>
    <lineage>
        <taxon>Bacteria</taxon>
        <taxon>Pseudomonadati</taxon>
        <taxon>Pseudomonadota</taxon>
        <taxon>Alphaproteobacteria</taxon>
        <taxon>Sphingomonadales</taxon>
        <taxon>Sphingomonadaceae</taxon>
        <taxon>Parasphingorhabdus</taxon>
    </lineage>
</organism>
<evidence type="ECO:0000256" key="10">
    <source>
        <dbReference type="ARBA" id="ARBA00022989"/>
    </source>
</evidence>
<keyword evidence="6" id="KW-1003">Cell membrane</keyword>
<evidence type="ECO:0000256" key="13">
    <source>
        <dbReference type="SAM" id="Phobius"/>
    </source>
</evidence>
<dbReference type="EMBL" id="CP051217">
    <property type="protein sequence ID" value="QJB69286.1"/>
    <property type="molecule type" value="Genomic_DNA"/>
</dbReference>
<keyword evidence="10 13" id="KW-1133">Transmembrane helix</keyword>
<comment type="subunit">
    <text evidence="4">The accessory proteins ExbB and ExbD seem to form a complex with TonB.</text>
</comment>
<reference evidence="14 15" key="1">
    <citation type="submission" date="2020-04" db="EMBL/GenBank/DDBJ databases">
        <title>Genome sequence for Sphingorhabdus sp. strain M1.</title>
        <authorList>
            <person name="Park S.-J."/>
        </authorList>
    </citation>
    <scope>NUCLEOTIDE SEQUENCE [LARGE SCALE GENOMIC DNA]</scope>
    <source>
        <strain evidence="14 15">JK6</strain>
    </source>
</reference>
<keyword evidence="15" id="KW-1185">Reference proteome</keyword>
<keyword evidence="9 12" id="KW-0653">Protein transport</keyword>
<keyword evidence="5 12" id="KW-0813">Transport</keyword>
<comment type="subcellular location">
    <subcellularLocation>
        <location evidence="2">Cell inner membrane</location>
        <topology evidence="2">Single-pass type II membrane protein</topology>
    </subcellularLocation>
    <subcellularLocation>
        <location evidence="12">Cell membrane</location>
        <topology evidence="12">Single-pass type II membrane protein</topology>
    </subcellularLocation>
</comment>
<evidence type="ECO:0000256" key="2">
    <source>
        <dbReference type="ARBA" id="ARBA00004249"/>
    </source>
</evidence>
<accession>A0A6H2DNQ0</accession>
<evidence type="ECO:0000256" key="12">
    <source>
        <dbReference type="RuleBase" id="RU003879"/>
    </source>
</evidence>
<dbReference type="AlphaFoldDB" id="A0A6H2DNQ0"/>
<evidence type="ECO:0000256" key="9">
    <source>
        <dbReference type="ARBA" id="ARBA00022927"/>
    </source>
</evidence>
<evidence type="ECO:0000256" key="8">
    <source>
        <dbReference type="ARBA" id="ARBA00022692"/>
    </source>
</evidence>
<keyword evidence="7" id="KW-0997">Cell inner membrane</keyword>
<evidence type="ECO:0000256" key="7">
    <source>
        <dbReference type="ARBA" id="ARBA00022519"/>
    </source>
</evidence>
<dbReference type="GO" id="GO:0015031">
    <property type="term" value="P:protein transport"/>
    <property type="evidence" value="ECO:0007669"/>
    <property type="project" value="UniProtKB-KW"/>
</dbReference>
<protein>
    <submittedName>
        <fullName evidence="14">Biopolymer transporter ExbD</fullName>
    </submittedName>
</protein>
<evidence type="ECO:0000256" key="3">
    <source>
        <dbReference type="ARBA" id="ARBA00005811"/>
    </source>
</evidence>
<dbReference type="Pfam" id="PF02472">
    <property type="entry name" value="ExbD"/>
    <property type="match status" value="1"/>
</dbReference>
<evidence type="ECO:0000256" key="5">
    <source>
        <dbReference type="ARBA" id="ARBA00022448"/>
    </source>
</evidence>
<feature type="transmembrane region" description="Helical" evidence="13">
    <location>
        <begin position="34"/>
        <end position="52"/>
    </location>
</feature>
<dbReference type="KEGG" id="phao:HF685_08330"/>